<dbReference type="Proteomes" id="UP001447842">
    <property type="component" value="Chromosome"/>
</dbReference>
<keyword evidence="2" id="KW-1185">Reference proteome</keyword>
<evidence type="ECO:0000313" key="1">
    <source>
        <dbReference type="EMBL" id="XAU15690.1"/>
    </source>
</evidence>
<proteinExistence type="predicted"/>
<reference evidence="1 2" key="1">
    <citation type="submission" date="2024-03" db="EMBL/GenBank/DDBJ databases">
        <title>Sulfurimonas sp. HSL3-1.</title>
        <authorList>
            <person name="Wang S."/>
        </authorList>
    </citation>
    <scope>NUCLEOTIDE SEQUENCE [LARGE SCALE GENOMIC DNA]</scope>
    <source>
        <strain evidence="1 2">HSL3-1</strain>
    </source>
</reference>
<sequence length="69" mass="7926">MVTVKLEKECGCFKDARNIDSEMSFDTKDAAMIYAKGLCRTINEEFCGKHFFRPAETADDEVMIKLINR</sequence>
<protein>
    <submittedName>
        <fullName evidence="1">Uncharacterized protein</fullName>
    </submittedName>
</protein>
<dbReference type="RefSeq" id="WP_231020359.1">
    <property type="nucleotide sequence ID" value="NZ_CP147920.1"/>
</dbReference>
<accession>A0ABZ3HAY4</accession>
<gene>
    <name evidence="1" type="ORF">WCY31_03080</name>
</gene>
<dbReference type="EMBL" id="CP147920">
    <property type="protein sequence ID" value="XAU15690.1"/>
    <property type="molecule type" value="Genomic_DNA"/>
</dbReference>
<organism evidence="1 2">
    <name type="scientific">Sulfurimonas diazotrophicus</name>
    <dbReference type="NCBI Taxonomy" id="3131939"/>
    <lineage>
        <taxon>Bacteria</taxon>
        <taxon>Pseudomonadati</taxon>
        <taxon>Campylobacterota</taxon>
        <taxon>Epsilonproteobacteria</taxon>
        <taxon>Campylobacterales</taxon>
        <taxon>Sulfurimonadaceae</taxon>
        <taxon>Sulfurimonas</taxon>
    </lineage>
</organism>
<name>A0ABZ3HAY4_9BACT</name>
<evidence type="ECO:0000313" key="2">
    <source>
        <dbReference type="Proteomes" id="UP001447842"/>
    </source>
</evidence>